<dbReference type="AlphaFoldDB" id="A0A1H1UYA5"/>
<evidence type="ECO:0000256" key="1">
    <source>
        <dbReference type="SAM" id="MobiDB-lite"/>
    </source>
</evidence>
<gene>
    <name evidence="3" type="ORF">SAMN04489752_2486</name>
</gene>
<evidence type="ECO:0000313" key="4">
    <source>
        <dbReference type="Proteomes" id="UP000199597"/>
    </source>
</evidence>
<dbReference type="Pfam" id="PF26035">
    <property type="entry name" value="DUF8010"/>
    <property type="match status" value="1"/>
</dbReference>
<dbReference type="Proteomes" id="UP000199597">
    <property type="component" value="Chromosome I"/>
</dbReference>
<keyword evidence="4" id="KW-1185">Reference proteome</keyword>
<organism evidence="3 4">
    <name type="scientific">Brevibacterium siliguriense</name>
    <dbReference type="NCBI Taxonomy" id="1136497"/>
    <lineage>
        <taxon>Bacteria</taxon>
        <taxon>Bacillati</taxon>
        <taxon>Actinomycetota</taxon>
        <taxon>Actinomycetes</taxon>
        <taxon>Micrococcales</taxon>
        <taxon>Brevibacteriaceae</taxon>
        <taxon>Brevibacterium</taxon>
    </lineage>
</organism>
<feature type="domain" description="DUF8010" evidence="2">
    <location>
        <begin position="2"/>
        <end position="104"/>
    </location>
</feature>
<proteinExistence type="predicted"/>
<dbReference type="EMBL" id="LT629766">
    <property type="protein sequence ID" value="SDS77558.1"/>
    <property type="molecule type" value="Genomic_DNA"/>
</dbReference>
<feature type="region of interest" description="Disordered" evidence="1">
    <location>
        <begin position="110"/>
        <end position="150"/>
    </location>
</feature>
<reference evidence="4" key="1">
    <citation type="submission" date="2016-10" db="EMBL/GenBank/DDBJ databases">
        <authorList>
            <person name="Varghese N."/>
            <person name="Submissions S."/>
        </authorList>
    </citation>
    <scope>NUCLEOTIDE SEQUENCE [LARGE SCALE GENOMIC DNA]</scope>
    <source>
        <strain evidence="4">DSM 23676</strain>
    </source>
</reference>
<sequence>MTDLHINDPLAMRDLSAFASLAHRADSGGAMRLQVASDVLVATVAPLFPHGLGDSTPLVLAMRMLRLDDHDLDGFDEAVPLSNLLDRFARDENGTTLPVPPNSVLVSWTGIAPPRGAGSNTIRSRSENSTRTPRRGSRRSAPVRPRDPEDTLSKLCAPGCGHVRCRVSRGPGCPKDWPSPPQLFASSHPLAAMMIDSCASWNPGAGCALSPRAVTCSRVYGAGNCVRAADQRMFGFVLTIAVAARWK</sequence>
<evidence type="ECO:0000259" key="2">
    <source>
        <dbReference type="Pfam" id="PF26035"/>
    </source>
</evidence>
<accession>A0A1H1UYA5</accession>
<dbReference type="InterPro" id="IPR058323">
    <property type="entry name" value="DUF8010"/>
</dbReference>
<protein>
    <recommendedName>
        <fullName evidence="2">DUF8010 domain-containing protein</fullName>
    </recommendedName>
</protein>
<name>A0A1H1UYA5_9MICO</name>
<dbReference type="STRING" id="1136497.SAMN04489752_2486"/>
<evidence type="ECO:0000313" key="3">
    <source>
        <dbReference type="EMBL" id="SDS77558.1"/>
    </source>
</evidence>